<dbReference type="EMBL" id="PQXL01000491">
    <property type="protein sequence ID" value="THV45416.1"/>
    <property type="molecule type" value="Genomic_DNA"/>
</dbReference>
<evidence type="ECO:0000313" key="4">
    <source>
        <dbReference type="Proteomes" id="UP000308671"/>
    </source>
</evidence>
<dbReference type="InterPro" id="IPR022025">
    <property type="entry name" value="Amidoligase_2"/>
</dbReference>
<dbReference type="PANTHER" id="PTHR36847">
    <property type="entry name" value="AMIDOLIGASE ENZYME"/>
    <property type="match status" value="1"/>
</dbReference>
<dbReference type="AlphaFoldDB" id="A0A4V4HTJ6"/>
<evidence type="ECO:0000256" key="2">
    <source>
        <dbReference type="SAM" id="Phobius"/>
    </source>
</evidence>
<comment type="caution">
    <text evidence="3">The sequence shown here is derived from an EMBL/GenBank/DDBJ whole genome shotgun (WGS) entry which is preliminary data.</text>
</comment>
<evidence type="ECO:0000313" key="3">
    <source>
        <dbReference type="EMBL" id="THV45416.1"/>
    </source>
</evidence>
<keyword evidence="2" id="KW-0812">Transmembrane</keyword>
<feature type="transmembrane region" description="Helical" evidence="2">
    <location>
        <begin position="87"/>
        <end position="105"/>
    </location>
</feature>
<name>A0A4V4HTJ6_9HELO</name>
<keyword evidence="4" id="KW-1185">Reference proteome</keyword>
<dbReference type="Pfam" id="PF12224">
    <property type="entry name" value="Amidoligase_2"/>
    <property type="match status" value="1"/>
</dbReference>
<evidence type="ECO:0000256" key="1">
    <source>
        <dbReference type="SAM" id="MobiDB-lite"/>
    </source>
</evidence>
<keyword evidence="2" id="KW-1133">Transmembrane helix</keyword>
<protein>
    <recommendedName>
        <fullName evidence="5">Amidoligase enzyme</fullName>
    </recommendedName>
</protein>
<accession>A0A4V4HTJ6</accession>
<reference evidence="3 4" key="1">
    <citation type="submission" date="2017-12" db="EMBL/GenBank/DDBJ databases">
        <title>Comparative genomics of Botrytis spp.</title>
        <authorList>
            <person name="Valero-Jimenez C.A."/>
            <person name="Tapia P."/>
            <person name="Veloso J."/>
            <person name="Silva-Moreno E."/>
            <person name="Staats M."/>
            <person name="Valdes J.H."/>
            <person name="Van Kan J.A.L."/>
        </authorList>
    </citation>
    <scope>NUCLEOTIDE SEQUENCE [LARGE SCALE GENOMIC DNA]</scope>
    <source>
        <strain evidence="3 4">MUCL435</strain>
    </source>
</reference>
<sequence>MCPRFPIRRIPLLRPFRPPNTSSPRFFTQSLKPGFSQSLTHTTFRRPTPRPQFPYLSSTHRKPVVVRYVSTETKNWLKSEFIKAGKYIIFIYVGVNLFLFVAWGIHQEWLNHQFPSPGEWRWRTRVIYRMTMDNEEGEEGLERLIPVNWQNLGIGYRELLERLEDPKLDGKDIEEQEEGGILVAGVGKAGYDITKKSEEWRRGYYGVLMGAANTAEHLDDWVNDTTRDIWFPKNQMRGPSNPKPKPIKVGSPPPPKEENCEKAYDPPEKFYMRILTTKGFTEKQRVDAALAYAAWLDFKKTPEAAMEMYKWAMDISTSSDPSSSSIDPNTHTLNIDAGPPSENLLNTSTALAIHHATHSNISKSLPIFLSILRARKSLPAPQQHMIDTLTVDDEEPPMWKTVWKFLSETLSPPAYPPAPSDGTSSPLRNPKELCEEAILMTYIGEILYTSNSGIKSKEDGLAWTREAVDISEVELRKRRALDKESKKVCKSCLEVGLGNWQKMVRNLAEDEKLKKGNGENAKGGWLGFGGKLETTGRWEAEEGVVSDRIRRAKDVLPERRIGEVEDRRPPPPSTGGRTWQKKYLLSEEKNAPTTHMLNFELKEVPWDERVGFGIEFEFALATVPLGTKDPEPNEGREIHSIDVPVNSPGTNPNTLSDIDRQLNVQLHIANTLNVNGFRAASQIQLERDWKAWENGNLDKEPHPSDILWIVKQDDTIQFPTTLINTYKWYKVEICTPALMFSPWNIRHIWDVLSILTRKYRLNCNQSCGLHVHVSTAKKDFSLDVLKNLMALIFTFERQLELCHPTHRIRNKHTFPLRDHANINQNFAPGTNFSCSDRNWKANRALLKIRARLPLILPPVCPEKDSLAAIFNAKSKADIVKMFTSDEDVRLGYNIQFLNEPYLDPFKHTIEFRQHEATTVPQKIERWLNICCRLVEIARQTASASDEEKNIFHTFLLNHVNDNVDDFGLVLLLVNLGLTEEAEYYGVEIALNPELRPRRKSMFSSTPSV</sequence>
<proteinExistence type="predicted"/>
<dbReference type="Proteomes" id="UP000308671">
    <property type="component" value="Unassembled WGS sequence"/>
</dbReference>
<dbReference type="OrthoDB" id="5408102at2759"/>
<organism evidence="3 4">
    <name type="scientific">Botrytis galanthina</name>
    <dbReference type="NCBI Taxonomy" id="278940"/>
    <lineage>
        <taxon>Eukaryota</taxon>
        <taxon>Fungi</taxon>
        <taxon>Dikarya</taxon>
        <taxon>Ascomycota</taxon>
        <taxon>Pezizomycotina</taxon>
        <taxon>Leotiomycetes</taxon>
        <taxon>Helotiales</taxon>
        <taxon>Sclerotiniaceae</taxon>
        <taxon>Botrytis</taxon>
    </lineage>
</organism>
<feature type="region of interest" description="Disordered" evidence="1">
    <location>
        <begin position="232"/>
        <end position="263"/>
    </location>
</feature>
<gene>
    <name evidence="3" type="ORF">BGAL_0492g00080</name>
</gene>
<evidence type="ECO:0008006" key="5">
    <source>
        <dbReference type="Google" id="ProtNLM"/>
    </source>
</evidence>
<dbReference type="PANTHER" id="PTHR36847:SF1">
    <property type="entry name" value="AMIDOLIGASE ENZYME"/>
    <property type="match status" value="1"/>
</dbReference>
<keyword evidence="2" id="KW-0472">Membrane</keyword>